<dbReference type="GeneID" id="39873377"/>
<dbReference type="EMBL" id="BDSA01000001">
    <property type="protein sequence ID" value="GBE59607.1"/>
    <property type="molecule type" value="Genomic_DNA"/>
</dbReference>
<dbReference type="OrthoDB" id="328978at2759"/>
<sequence>MSLHPVRLLHIAIFCTLLASSLWSVHGLGNTIAHKPSSVESKVGTLSSSIFGEDYLREVESLLRDTYGGMLAMSRTHSDSFCAVREVEFFRRMISDFDHRHADDEALFLDDAELESHVSGDTGKDFALHYRESDANETDYNRRKARALVLLIKEQFRALDEVHTTYVKPHLTRFSQIRELSKQESIYTDTPCSTQAGCDRLEMLVNLCTAIRGGSHFAYEIFVKSIYYISQHRPALRFSHNHTGTVRIFRGRCSPFDGDGGKKQSFSAYEYDTRNMHLPLMKNLEKQLKLLVNKAFLADVDTVEELPDVLVPDQGALVDERSRPADALYVHTGEDDLILDGVGLLDFNAWQHLDNPDALLSQEVPDFNRLSVISDVRVDGKVRVYKPHLVLVLLGDTRDHVVDVCHDGPDGGDHGLSPEPLHQDDGPPVLGEPDLDGDVREVAGEVAILALDGDLARLDSDGDCVLC</sequence>
<proteinExistence type="predicted"/>
<dbReference type="Proteomes" id="UP000236319">
    <property type="component" value="Unassembled WGS sequence"/>
</dbReference>
<organism evidence="3 4">
    <name type="scientific">Babesia ovata</name>
    <dbReference type="NCBI Taxonomy" id="189622"/>
    <lineage>
        <taxon>Eukaryota</taxon>
        <taxon>Sar</taxon>
        <taxon>Alveolata</taxon>
        <taxon>Apicomplexa</taxon>
        <taxon>Aconoidasida</taxon>
        <taxon>Piroplasmida</taxon>
        <taxon>Babesiidae</taxon>
        <taxon>Babesia</taxon>
    </lineage>
</organism>
<name>A0A2H6K9D6_9APIC</name>
<evidence type="ECO:0000313" key="3">
    <source>
        <dbReference type="EMBL" id="GBE59607.1"/>
    </source>
</evidence>
<dbReference type="RefSeq" id="XP_028865850.1">
    <property type="nucleotide sequence ID" value="XM_029010017.1"/>
</dbReference>
<keyword evidence="4" id="KW-1185">Reference proteome</keyword>
<protein>
    <submittedName>
        <fullName evidence="3">Membrane protein, putative</fullName>
    </submittedName>
</protein>
<feature type="signal peptide" evidence="2">
    <location>
        <begin position="1"/>
        <end position="27"/>
    </location>
</feature>
<dbReference type="VEuPathDB" id="PiroplasmaDB:BOVATA_011000"/>
<feature type="chain" id="PRO_5014129051" evidence="2">
    <location>
        <begin position="28"/>
        <end position="467"/>
    </location>
</feature>
<accession>A0A2H6K9D6</accession>
<keyword evidence="2" id="KW-0732">Signal</keyword>
<gene>
    <name evidence="3" type="ORF">BOVATA_011000</name>
</gene>
<comment type="caution">
    <text evidence="3">The sequence shown here is derived from an EMBL/GenBank/DDBJ whole genome shotgun (WGS) entry which is preliminary data.</text>
</comment>
<evidence type="ECO:0000256" key="2">
    <source>
        <dbReference type="SAM" id="SignalP"/>
    </source>
</evidence>
<evidence type="ECO:0000256" key="1">
    <source>
        <dbReference type="SAM" id="MobiDB-lite"/>
    </source>
</evidence>
<evidence type="ECO:0000313" key="4">
    <source>
        <dbReference type="Proteomes" id="UP000236319"/>
    </source>
</evidence>
<reference evidence="3 4" key="1">
    <citation type="journal article" date="2017" name="BMC Genomics">
        <title>Whole-genome assembly of Babesia ovata and comparative genomics between closely related pathogens.</title>
        <authorList>
            <person name="Yamagishi J."/>
            <person name="Asada M."/>
            <person name="Hakimi H."/>
            <person name="Tanaka T.Q."/>
            <person name="Sugimoto C."/>
            <person name="Kawazu S."/>
        </authorList>
    </citation>
    <scope>NUCLEOTIDE SEQUENCE [LARGE SCALE GENOMIC DNA]</scope>
    <source>
        <strain evidence="3 4">Miyake</strain>
    </source>
</reference>
<feature type="region of interest" description="Disordered" evidence="1">
    <location>
        <begin position="407"/>
        <end position="430"/>
    </location>
</feature>
<dbReference type="AlphaFoldDB" id="A0A2H6K9D6"/>